<name>A0A1G4KNB1_9SACH</name>
<evidence type="ECO:0000256" key="1">
    <source>
        <dbReference type="SAM" id="Phobius"/>
    </source>
</evidence>
<dbReference type="AlphaFoldDB" id="A0A1G4KNB1"/>
<dbReference type="Proteomes" id="UP000189911">
    <property type="component" value="Chromosome H"/>
</dbReference>
<gene>
    <name evidence="2" type="ORF">LANO_0H20362G</name>
</gene>
<protein>
    <submittedName>
        <fullName evidence="2">LANO_0H20362g1_1</fullName>
    </submittedName>
</protein>
<organism evidence="2 3">
    <name type="scientific">Lachancea nothofagi CBS 11611</name>
    <dbReference type="NCBI Taxonomy" id="1266666"/>
    <lineage>
        <taxon>Eukaryota</taxon>
        <taxon>Fungi</taxon>
        <taxon>Dikarya</taxon>
        <taxon>Ascomycota</taxon>
        <taxon>Saccharomycotina</taxon>
        <taxon>Saccharomycetes</taxon>
        <taxon>Saccharomycetales</taxon>
        <taxon>Saccharomycetaceae</taxon>
        <taxon>Lachancea</taxon>
    </lineage>
</organism>
<evidence type="ECO:0000313" key="2">
    <source>
        <dbReference type="EMBL" id="SCV06021.1"/>
    </source>
</evidence>
<keyword evidence="1" id="KW-0812">Transmembrane</keyword>
<reference evidence="3" key="1">
    <citation type="submission" date="2016-03" db="EMBL/GenBank/DDBJ databases">
        <authorList>
            <person name="Devillers Hugo."/>
        </authorList>
    </citation>
    <scope>NUCLEOTIDE SEQUENCE [LARGE SCALE GENOMIC DNA]</scope>
</reference>
<sequence>MPSRACYGNAISTVRFSQQSSRGTDTTPHPRTCQDIHSARTTPPVETFFMAQTQQHHPVDTSVRPLLPQTPTPTPRLAVVCRRASFFSSSSFFCLHCLHCFFSTSPSGRHVPLFVLLSFFSASLSIAAVLVNVRAQPPPRPIVPPHALFPYLHCIAGTHLVPVTEASGAGFRQNTL</sequence>
<keyword evidence="1" id="KW-0472">Membrane</keyword>
<proteinExistence type="predicted"/>
<evidence type="ECO:0000313" key="3">
    <source>
        <dbReference type="Proteomes" id="UP000189911"/>
    </source>
</evidence>
<dbReference type="EMBL" id="LT598447">
    <property type="protein sequence ID" value="SCV06021.1"/>
    <property type="molecule type" value="Genomic_DNA"/>
</dbReference>
<feature type="transmembrane region" description="Helical" evidence="1">
    <location>
        <begin position="111"/>
        <end position="131"/>
    </location>
</feature>
<accession>A0A1G4KNB1</accession>
<keyword evidence="3" id="KW-1185">Reference proteome</keyword>
<keyword evidence="1" id="KW-1133">Transmembrane helix</keyword>